<evidence type="ECO:0000313" key="2">
    <source>
        <dbReference type="Proteomes" id="UP000254332"/>
    </source>
</evidence>
<name>A0A379SG38_SALER</name>
<dbReference type="EMBL" id="UGWQ01000002">
    <property type="protein sequence ID" value="SUG27180.1"/>
    <property type="molecule type" value="Genomic_DNA"/>
</dbReference>
<reference evidence="1 2" key="1">
    <citation type="submission" date="2018-06" db="EMBL/GenBank/DDBJ databases">
        <authorList>
            <consortium name="Pathogen Informatics"/>
            <person name="Doyle S."/>
        </authorList>
    </citation>
    <scope>NUCLEOTIDE SEQUENCE [LARGE SCALE GENOMIC DNA]</scope>
    <source>
        <strain evidence="1 2">NCTC10718</strain>
    </source>
</reference>
<accession>A0A379SG38</accession>
<dbReference type="AlphaFoldDB" id="A0A379SG38"/>
<protein>
    <submittedName>
        <fullName evidence="1">Uncharacterized protein</fullName>
    </submittedName>
</protein>
<organism evidence="1 2">
    <name type="scientific">Salmonella enterica</name>
    <name type="common">Salmonella choleraesuis</name>
    <dbReference type="NCBI Taxonomy" id="28901"/>
    <lineage>
        <taxon>Bacteria</taxon>
        <taxon>Pseudomonadati</taxon>
        <taxon>Pseudomonadota</taxon>
        <taxon>Gammaproteobacteria</taxon>
        <taxon>Enterobacterales</taxon>
        <taxon>Enterobacteriaceae</taxon>
        <taxon>Salmonella</taxon>
    </lineage>
</organism>
<gene>
    <name evidence="1" type="ORF">NCTC10718_04481</name>
</gene>
<evidence type="ECO:0000313" key="1">
    <source>
        <dbReference type="EMBL" id="SUG27180.1"/>
    </source>
</evidence>
<sequence length="62" mass="7351">MEWGWEYTSWNSVDGPEHWLIYAHKPNWQNIPNKIPEVKNYTGWDHMFCDLDVGMPVSGKSK</sequence>
<proteinExistence type="predicted"/>
<dbReference type="Proteomes" id="UP000254332">
    <property type="component" value="Unassembled WGS sequence"/>
</dbReference>